<dbReference type="Gene3D" id="3.30.70.100">
    <property type="match status" value="1"/>
</dbReference>
<dbReference type="InterPro" id="IPR010920">
    <property type="entry name" value="LSM_dom_sf"/>
</dbReference>
<evidence type="ECO:0000256" key="2">
    <source>
        <dbReference type="ARBA" id="ARBA00008017"/>
    </source>
</evidence>
<dbReference type="InterPro" id="IPR045276">
    <property type="entry name" value="YbiO_bact"/>
</dbReference>
<keyword evidence="11" id="KW-1185">Reference proteome</keyword>
<gene>
    <name evidence="10" type="ORF">QWT69_17190</name>
</gene>
<dbReference type="InterPro" id="IPR011066">
    <property type="entry name" value="MscS_channel_C_sf"/>
</dbReference>
<evidence type="ECO:0000256" key="6">
    <source>
        <dbReference type="ARBA" id="ARBA00023136"/>
    </source>
</evidence>
<dbReference type="Pfam" id="PF00924">
    <property type="entry name" value="MS_channel_2nd"/>
    <property type="match status" value="1"/>
</dbReference>
<evidence type="ECO:0000256" key="4">
    <source>
        <dbReference type="ARBA" id="ARBA00022692"/>
    </source>
</evidence>
<evidence type="ECO:0000256" key="7">
    <source>
        <dbReference type="SAM" id="Phobius"/>
    </source>
</evidence>
<feature type="transmembrane region" description="Helical" evidence="7">
    <location>
        <begin position="104"/>
        <end position="124"/>
    </location>
</feature>
<evidence type="ECO:0000256" key="1">
    <source>
        <dbReference type="ARBA" id="ARBA00004651"/>
    </source>
</evidence>
<name>A0ABZ0LC80_9BACL</name>
<dbReference type="SUPFAM" id="SSF50182">
    <property type="entry name" value="Sm-like ribonucleoproteins"/>
    <property type="match status" value="1"/>
</dbReference>
<evidence type="ECO:0000313" key="10">
    <source>
        <dbReference type="EMBL" id="WOV89284.1"/>
    </source>
</evidence>
<dbReference type="InterPro" id="IPR011014">
    <property type="entry name" value="MscS_channel_TM-2"/>
</dbReference>
<dbReference type="Pfam" id="PF21088">
    <property type="entry name" value="MS_channel_1st"/>
    <property type="match status" value="1"/>
</dbReference>
<keyword evidence="4 7" id="KW-0812">Transmembrane</keyword>
<feature type="transmembrane region" description="Helical" evidence="7">
    <location>
        <begin position="73"/>
        <end position="92"/>
    </location>
</feature>
<dbReference type="SUPFAM" id="SSF82689">
    <property type="entry name" value="Mechanosensitive channel protein MscS (YggB), C-terminal domain"/>
    <property type="match status" value="1"/>
</dbReference>
<dbReference type="InterPro" id="IPR006685">
    <property type="entry name" value="MscS_channel_2nd"/>
</dbReference>
<feature type="transmembrane region" description="Helical" evidence="7">
    <location>
        <begin position="24"/>
        <end position="52"/>
    </location>
</feature>
<dbReference type="RefSeq" id="WP_317971168.1">
    <property type="nucleotide sequence ID" value="NZ_CP129118.1"/>
</dbReference>
<evidence type="ECO:0000259" key="8">
    <source>
        <dbReference type="Pfam" id="PF00924"/>
    </source>
</evidence>
<dbReference type="Proteomes" id="UP001303902">
    <property type="component" value="Chromosome"/>
</dbReference>
<keyword evidence="5 7" id="KW-1133">Transmembrane helix</keyword>
<protein>
    <submittedName>
        <fullName evidence="10">Mechanosensitive ion channel family protein</fullName>
    </submittedName>
</protein>
<comment type="similarity">
    <text evidence="2">Belongs to the MscS (TC 1.A.23) family.</text>
</comment>
<evidence type="ECO:0000259" key="9">
    <source>
        <dbReference type="Pfam" id="PF21088"/>
    </source>
</evidence>
<dbReference type="InterPro" id="IPR023408">
    <property type="entry name" value="MscS_beta-dom_sf"/>
</dbReference>
<dbReference type="InterPro" id="IPR049142">
    <property type="entry name" value="MS_channel_1st"/>
</dbReference>
<dbReference type="Gene3D" id="1.10.287.1260">
    <property type="match status" value="1"/>
</dbReference>
<accession>A0ABZ0LC80</accession>
<dbReference type="Gene3D" id="2.30.30.60">
    <property type="match status" value="1"/>
</dbReference>
<evidence type="ECO:0000313" key="11">
    <source>
        <dbReference type="Proteomes" id="UP001303902"/>
    </source>
</evidence>
<dbReference type="PANTHER" id="PTHR30460">
    <property type="entry name" value="MODERATE CONDUCTANCE MECHANOSENSITIVE CHANNEL YBIO"/>
    <property type="match status" value="1"/>
</dbReference>
<evidence type="ECO:0000256" key="3">
    <source>
        <dbReference type="ARBA" id="ARBA00022475"/>
    </source>
</evidence>
<dbReference type="SUPFAM" id="SSF82861">
    <property type="entry name" value="Mechanosensitive channel protein MscS (YggB), transmembrane region"/>
    <property type="match status" value="1"/>
</dbReference>
<sequence>MTDKKAEKDAWDQFGRYVFDEDTWIHFGLVALKIVFIILISMIIVNVGKRIIKKVFMIKLKGPLRKEERRERTLLKLLENTLTYVVYFSAILSILQEFSIDVKGLLAGAGVLGLAVGFGAQSLVKDVISGFFILFEDQFSVGDYVKIGTAEGQVEEIGLRTTKIKNFTGELFILPNGTIAQVVNYSLKNSLAIVDVTIPFEQGIERVEKAIDQYLETMSKNNSDLLGKPRLVGAYDFTDEAVIERIIVETKPMRHYDIARAISMGLKPHLEQEGIQIPYPALITKSFDNR</sequence>
<feature type="domain" description="Mechanosensitive ion channel transmembrane helices 2/3" evidence="9">
    <location>
        <begin position="81"/>
        <end position="121"/>
    </location>
</feature>
<dbReference type="PANTHER" id="PTHR30460:SF0">
    <property type="entry name" value="MODERATE CONDUCTANCE MECHANOSENSITIVE CHANNEL YBIO"/>
    <property type="match status" value="1"/>
</dbReference>
<keyword evidence="3" id="KW-1003">Cell membrane</keyword>
<evidence type="ECO:0000256" key="5">
    <source>
        <dbReference type="ARBA" id="ARBA00022989"/>
    </source>
</evidence>
<feature type="domain" description="Mechanosensitive ion channel MscS" evidence="8">
    <location>
        <begin position="123"/>
        <end position="186"/>
    </location>
</feature>
<comment type="subcellular location">
    <subcellularLocation>
        <location evidence="1">Cell membrane</location>
        <topology evidence="1">Multi-pass membrane protein</topology>
    </subcellularLocation>
</comment>
<organism evidence="10 11">
    <name type="scientific">Sporosarcina oncorhynchi</name>
    <dbReference type="NCBI Taxonomy" id="3056444"/>
    <lineage>
        <taxon>Bacteria</taxon>
        <taxon>Bacillati</taxon>
        <taxon>Bacillota</taxon>
        <taxon>Bacilli</taxon>
        <taxon>Bacillales</taxon>
        <taxon>Caryophanaceae</taxon>
        <taxon>Sporosarcina</taxon>
    </lineage>
</organism>
<keyword evidence="6 7" id="KW-0472">Membrane</keyword>
<proteinExistence type="inferred from homology"/>
<dbReference type="EMBL" id="CP129118">
    <property type="protein sequence ID" value="WOV89284.1"/>
    <property type="molecule type" value="Genomic_DNA"/>
</dbReference>
<reference evidence="10 11" key="1">
    <citation type="submission" date="2023-06" db="EMBL/GenBank/DDBJ databases">
        <title>Sporosarcina sp. nov., isolated from Korean tranditional fermented seafood 'Jeotgal'.</title>
        <authorList>
            <person name="Yang A.I."/>
            <person name="Shin N.-R."/>
        </authorList>
    </citation>
    <scope>NUCLEOTIDE SEQUENCE [LARGE SCALE GENOMIC DNA]</scope>
    <source>
        <strain evidence="10 11">T2O-4</strain>
    </source>
</reference>